<dbReference type="InterPro" id="IPR037171">
    <property type="entry name" value="NagB/RpiA_transferase-like"/>
</dbReference>
<dbReference type="Gene3D" id="3.40.50.10420">
    <property type="entry name" value="NagB/RpiA/CoA transferase-like"/>
    <property type="match status" value="1"/>
</dbReference>
<gene>
    <name evidence="2" type="ORF">SAMN05216167_104372</name>
</gene>
<keyword evidence="3" id="KW-1185">Reference proteome</keyword>
<dbReference type="Pfam" id="PF02589">
    <property type="entry name" value="LUD_dom"/>
    <property type="match status" value="1"/>
</dbReference>
<name>A0A1I1RQM3_9BACT</name>
<dbReference type="OrthoDB" id="9794157at2"/>
<protein>
    <submittedName>
        <fullName evidence="2">L-lactate dehydrogenase complex protein LldG</fullName>
    </submittedName>
</protein>
<proteinExistence type="predicted"/>
<evidence type="ECO:0000313" key="3">
    <source>
        <dbReference type="Proteomes" id="UP000198598"/>
    </source>
</evidence>
<dbReference type="SUPFAM" id="SSF100950">
    <property type="entry name" value="NagB/RpiA/CoA transferase-like"/>
    <property type="match status" value="1"/>
</dbReference>
<dbReference type="PANTHER" id="PTHR43682:SF1">
    <property type="entry name" value="LACTATE UTILIZATION PROTEIN C"/>
    <property type="match status" value="1"/>
</dbReference>
<feature type="domain" description="LUD" evidence="1">
    <location>
        <begin position="96"/>
        <end position="194"/>
    </location>
</feature>
<dbReference type="PANTHER" id="PTHR43682">
    <property type="entry name" value="LACTATE UTILIZATION PROTEIN C"/>
    <property type="match status" value="1"/>
</dbReference>
<dbReference type="STRING" id="662367.SAMN05216167_104372"/>
<reference evidence="2 3" key="1">
    <citation type="submission" date="2016-10" db="EMBL/GenBank/DDBJ databases">
        <authorList>
            <person name="de Groot N.N."/>
        </authorList>
    </citation>
    <scope>NUCLEOTIDE SEQUENCE [LARGE SCALE GENOMIC DNA]</scope>
    <source>
        <strain evidence="2 3">DSM 26130</strain>
    </source>
</reference>
<dbReference type="AlphaFoldDB" id="A0A1I1RQM3"/>
<evidence type="ECO:0000313" key="2">
    <source>
        <dbReference type="EMBL" id="SFD32850.1"/>
    </source>
</evidence>
<dbReference type="InterPro" id="IPR024185">
    <property type="entry name" value="FTHF_cligase-like_sf"/>
</dbReference>
<organism evidence="2 3">
    <name type="scientific">Spirosoma endophyticum</name>
    <dbReference type="NCBI Taxonomy" id="662367"/>
    <lineage>
        <taxon>Bacteria</taxon>
        <taxon>Pseudomonadati</taxon>
        <taxon>Bacteroidota</taxon>
        <taxon>Cytophagia</taxon>
        <taxon>Cytophagales</taxon>
        <taxon>Cytophagaceae</taxon>
        <taxon>Spirosoma</taxon>
    </lineage>
</organism>
<dbReference type="RefSeq" id="WP_093826970.1">
    <property type="nucleotide sequence ID" value="NZ_FOLQ01000004.1"/>
</dbReference>
<dbReference type="Proteomes" id="UP000198598">
    <property type="component" value="Unassembled WGS sequence"/>
</dbReference>
<accession>A0A1I1RQM3</accession>
<dbReference type="EMBL" id="FOLQ01000004">
    <property type="protein sequence ID" value="SFD32850.1"/>
    <property type="molecule type" value="Genomic_DNA"/>
</dbReference>
<sequence length="199" mass="21858">MASTRETLLARIRQNKPDLVPLPDVPTFVNETDDSFARFRDALAFVGGKLMELKAGDLLEEQLQLAFPDAQRIASSRPLSRLSLTPIGPETGKDVLEQIDLAILKGEFGVAENAAIWLPEPNMMNRSLPFITQHLVLVINRSDLVPNMHVAYQRIDRKSLTYGVFIAGPSKTADIEQSLVIGAHGARSLTVVLISDSVD</sequence>
<evidence type="ECO:0000259" key="1">
    <source>
        <dbReference type="Pfam" id="PF02589"/>
    </source>
</evidence>
<dbReference type="InterPro" id="IPR003741">
    <property type="entry name" value="LUD_dom"/>
</dbReference>